<evidence type="ECO:0000313" key="7">
    <source>
        <dbReference type="Proteomes" id="UP000245283"/>
    </source>
</evidence>
<dbReference type="OrthoDB" id="9766019at2"/>
<keyword evidence="7" id="KW-1185">Reference proteome</keyword>
<dbReference type="EMBL" id="QETB01000003">
    <property type="protein sequence ID" value="PWF26361.1"/>
    <property type="molecule type" value="Genomic_DNA"/>
</dbReference>
<evidence type="ECO:0000256" key="5">
    <source>
        <dbReference type="ARBA" id="ARBA00023186"/>
    </source>
</evidence>
<dbReference type="SUPFAM" id="SSF53067">
    <property type="entry name" value="Actin-like ATPase domain"/>
    <property type="match status" value="2"/>
</dbReference>
<dbReference type="InterPro" id="IPR043129">
    <property type="entry name" value="ATPase_NBD"/>
</dbReference>
<evidence type="ECO:0000256" key="4">
    <source>
        <dbReference type="ARBA" id="ARBA00023016"/>
    </source>
</evidence>
<dbReference type="PROSITE" id="PS01036">
    <property type="entry name" value="HSP70_3"/>
    <property type="match status" value="1"/>
</dbReference>
<dbReference type="RefSeq" id="WP_109093433.1">
    <property type="nucleotide sequence ID" value="NZ_QETB01000003.1"/>
</dbReference>
<evidence type="ECO:0000256" key="1">
    <source>
        <dbReference type="ARBA" id="ARBA00007381"/>
    </source>
</evidence>
<dbReference type="GO" id="GO:0140662">
    <property type="term" value="F:ATP-dependent protein folding chaperone"/>
    <property type="evidence" value="ECO:0007669"/>
    <property type="project" value="InterPro"/>
</dbReference>
<dbReference type="AlphaFoldDB" id="A0A2V1K7P9"/>
<evidence type="ECO:0000313" key="6">
    <source>
        <dbReference type="EMBL" id="PWF26361.1"/>
    </source>
</evidence>
<protein>
    <submittedName>
        <fullName evidence="6">Hsp70 family protein</fullName>
    </submittedName>
</protein>
<dbReference type="PROSITE" id="PS00329">
    <property type="entry name" value="HSP70_2"/>
    <property type="match status" value="1"/>
</dbReference>
<dbReference type="Pfam" id="PF00012">
    <property type="entry name" value="HSP70"/>
    <property type="match status" value="1"/>
</dbReference>
<comment type="similarity">
    <text evidence="1">Belongs to the heat shock protein 70 family.</text>
</comment>
<keyword evidence="3" id="KW-0067">ATP-binding</keyword>
<dbReference type="Gene3D" id="3.30.420.40">
    <property type="match status" value="2"/>
</dbReference>
<keyword evidence="5" id="KW-0143">Chaperone</keyword>
<accession>A0A2V1K7P9</accession>
<dbReference type="PANTHER" id="PTHR42749">
    <property type="entry name" value="CELL SHAPE-DETERMINING PROTEIN MREB"/>
    <property type="match status" value="1"/>
</dbReference>
<name>A0A2V1K7P9_9ACTO</name>
<dbReference type="InterPro" id="IPR013126">
    <property type="entry name" value="Hsp_70_fam"/>
</dbReference>
<dbReference type="Proteomes" id="UP000245283">
    <property type="component" value="Unassembled WGS sequence"/>
</dbReference>
<evidence type="ECO:0000256" key="2">
    <source>
        <dbReference type="ARBA" id="ARBA00022741"/>
    </source>
</evidence>
<dbReference type="GO" id="GO:0005524">
    <property type="term" value="F:ATP binding"/>
    <property type="evidence" value="ECO:0007669"/>
    <property type="project" value="UniProtKB-KW"/>
</dbReference>
<dbReference type="Gene3D" id="3.90.640.10">
    <property type="entry name" value="Actin, Chain A, domain 4"/>
    <property type="match status" value="1"/>
</dbReference>
<comment type="caution">
    <text evidence="6">The sequence shown here is derived from an EMBL/GenBank/DDBJ whole genome shotgun (WGS) entry which is preliminary data.</text>
</comment>
<dbReference type="PANTHER" id="PTHR42749:SF1">
    <property type="entry name" value="CELL SHAPE-DETERMINING PROTEIN MREB"/>
    <property type="match status" value="1"/>
</dbReference>
<evidence type="ECO:0000256" key="3">
    <source>
        <dbReference type="ARBA" id="ARBA00022840"/>
    </source>
</evidence>
<organism evidence="6 7">
    <name type="scientific">Ancrocorticia populi</name>
    <dbReference type="NCBI Taxonomy" id="2175228"/>
    <lineage>
        <taxon>Bacteria</taxon>
        <taxon>Bacillati</taxon>
        <taxon>Actinomycetota</taxon>
        <taxon>Actinomycetes</taxon>
        <taxon>Actinomycetales</taxon>
        <taxon>Actinomycetaceae</taxon>
        <taxon>Ancrocorticia</taxon>
    </lineage>
</organism>
<keyword evidence="4" id="KW-0346">Stress response</keyword>
<sequence length="495" mass="54264">MRLGIDFGTTRTTVALVDRGNYPLIAFPDHEGDSYEFIPSIAALADRGVVYGFDAQRLATGGAPHVRSFKRLLASPNVTAQTPVRLGDRDIPILDLVTGFLFHVAASVRSSTDSHKDALEVVVGIPAHAHSAQRFLTLEAFRRAGFTVISMINEPSAAGFEYTHRHSKLVNERRSKVLVYDLGGGTFDASVVVAEGKNHEVLASRGNNTLGGDDFDDVLARLALSKAGVEADDYAKLLLDARDAKEALYPQSRHITLEVNGETITLPTKEYYEACDDLMEETFRTMEPLLVQDDEGHFRPGDDLSGIYVVGGGSELPCVTRGLKEHFGRRIRRSPYTAGSQAIGLAIAADPEANYSLVEQLSRYFGVFREWDGGRRVTFDPIIEPNASVGTKVSRSYRAAHNLGWYRFAECADLDAEGEPRGEIAPLGELLFPFDPALRSQDIDLENVEVHREEGPLIEEAYTISPNGIISVKISDLESGYFVERSLGSTREAGE</sequence>
<dbReference type="InterPro" id="IPR018181">
    <property type="entry name" value="Heat_shock_70_CS"/>
</dbReference>
<gene>
    <name evidence="6" type="ORF">DD236_05730</name>
</gene>
<dbReference type="PRINTS" id="PR00301">
    <property type="entry name" value="HEATSHOCK70"/>
</dbReference>
<reference evidence="7" key="1">
    <citation type="submission" date="2018-05" db="EMBL/GenBank/DDBJ databases">
        <authorList>
            <person name="Li Y."/>
        </authorList>
    </citation>
    <scope>NUCLEOTIDE SEQUENCE [LARGE SCALE GENOMIC DNA]</scope>
    <source>
        <strain evidence="7">sk1b4</strain>
    </source>
</reference>
<keyword evidence="2" id="KW-0547">Nucleotide-binding</keyword>
<proteinExistence type="inferred from homology"/>